<dbReference type="RefSeq" id="WP_117319297.1">
    <property type="nucleotide sequence ID" value="NZ_QQSW01000022.1"/>
</dbReference>
<dbReference type="NCBIfam" id="TIGR01059">
    <property type="entry name" value="gyrB"/>
    <property type="match status" value="1"/>
</dbReference>
<dbReference type="Pfam" id="PF00204">
    <property type="entry name" value="DNA_gyraseB"/>
    <property type="match status" value="1"/>
</dbReference>
<comment type="similarity">
    <text evidence="2 13">Belongs to the type II topoisomerase GyrB family.</text>
</comment>
<dbReference type="Pfam" id="PF02518">
    <property type="entry name" value="HATPase_c"/>
    <property type="match status" value="1"/>
</dbReference>
<evidence type="ECO:0000256" key="9">
    <source>
        <dbReference type="ARBA" id="ARBA00022842"/>
    </source>
</evidence>
<evidence type="ECO:0000256" key="4">
    <source>
        <dbReference type="ARBA" id="ARBA00019166"/>
    </source>
</evidence>
<comment type="caution">
    <text evidence="15">The sequence shown here is derived from an EMBL/GenBank/DDBJ whole genome shotgun (WGS) entry which is preliminary data.</text>
</comment>
<feature type="binding site" evidence="13">
    <location>
        <position position="503"/>
    </location>
    <ligand>
        <name>Mg(2+)</name>
        <dbReference type="ChEBI" id="CHEBI:18420"/>
        <label>2</label>
    </ligand>
</feature>
<dbReference type="SMART" id="SM00387">
    <property type="entry name" value="HATPase_c"/>
    <property type="match status" value="1"/>
</dbReference>
<dbReference type="InterPro" id="IPR013759">
    <property type="entry name" value="Topo_IIA_B_C"/>
</dbReference>
<keyword evidence="5 13" id="KW-0963">Cytoplasm</keyword>
<dbReference type="CDD" id="cd03366">
    <property type="entry name" value="TOPRIM_TopoIIA_GyrB"/>
    <property type="match status" value="1"/>
</dbReference>
<feature type="binding site" evidence="13">
    <location>
        <position position="501"/>
    </location>
    <ligand>
        <name>Mg(2+)</name>
        <dbReference type="ChEBI" id="CHEBI:18420"/>
        <label>2</label>
    </ligand>
</feature>
<keyword evidence="9 13" id="KW-0460">Magnesium</keyword>
<evidence type="ECO:0000256" key="6">
    <source>
        <dbReference type="ARBA" id="ARBA00022723"/>
    </source>
</evidence>
<dbReference type="Pfam" id="PF01751">
    <property type="entry name" value="Toprim"/>
    <property type="match status" value="1"/>
</dbReference>
<dbReference type="PROSITE" id="PS00177">
    <property type="entry name" value="TOPOISOMERASE_II"/>
    <property type="match status" value="1"/>
</dbReference>
<dbReference type="InterPro" id="IPR036890">
    <property type="entry name" value="HATPase_C_sf"/>
</dbReference>
<dbReference type="InterPro" id="IPR013506">
    <property type="entry name" value="Topo_IIA_bsu_dom2"/>
</dbReference>
<dbReference type="GO" id="GO:0006261">
    <property type="term" value="P:DNA-templated DNA replication"/>
    <property type="evidence" value="ECO:0007669"/>
    <property type="project" value="UniProtKB-UniRule"/>
</dbReference>
<keyword evidence="8 13" id="KW-0067">ATP-binding</keyword>
<evidence type="ECO:0000313" key="16">
    <source>
        <dbReference type="Proteomes" id="UP000294980"/>
    </source>
</evidence>
<dbReference type="InterPro" id="IPR049353">
    <property type="entry name" value="GyrB_hook"/>
</dbReference>
<dbReference type="PROSITE" id="PS50880">
    <property type="entry name" value="TOPRIM"/>
    <property type="match status" value="1"/>
</dbReference>
<evidence type="ECO:0000256" key="11">
    <source>
        <dbReference type="ARBA" id="ARBA00023125"/>
    </source>
</evidence>
<reference evidence="15 16" key="1">
    <citation type="submission" date="2019-03" db="EMBL/GenBank/DDBJ databases">
        <title>Genomic Encyclopedia of Type Strains, Phase IV (KMG-IV): sequencing the most valuable type-strain genomes for metagenomic binning, comparative biology and taxonomic classification.</title>
        <authorList>
            <person name="Goeker M."/>
        </authorList>
    </citation>
    <scope>NUCLEOTIDE SEQUENCE [LARGE SCALE GENOMIC DNA]</scope>
    <source>
        <strain evidence="15 16">DSM 23344</strain>
    </source>
</reference>
<dbReference type="Proteomes" id="UP000294980">
    <property type="component" value="Unassembled WGS sequence"/>
</dbReference>
<keyword evidence="12 13" id="KW-0413">Isomerase</keyword>
<dbReference type="Pfam" id="PF21249">
    <property type="entry name" value="GyrB_hook"/>
    <property type="match status" value="1"/>
</dbReference>
<dbReference type="EMBL" id="SLWX01000018">
    <property type="protein sequence ID" value="TCO72586.1"/>
    <property type="molecule type" value="Genomic_DNA"/>
</dbReference>
<dbReference type="PRINTS" id="PR00418">
    <property type="entry name" value="TPI2FAMILY"/>
</dbReference>
<evidence type="ECO:0000259" key="14">
    <source>
        <dbReference type="PROSITE" id="PS50880"/>
    </source>
</evidence>
<feature type="site" description="Interaction with DNA" evidence="13">
    <location>
        <position position="452"/>
    </location>
</feature>
<evidence type="ECO:0000256" key="13">
    <source>
        <dbReference type="HAMAP-Rule" id="MF_01898"/>
    </source>
</evidence>
<dbReference type="GO" id="GO:0046872">
    <property type="term" value="F:metal ion binding"/>
    <property type="evidence" value="ECO:0007669"/>
    <property type="project" value="UniProtKB-KW"/>
</dbReference>
<feature type="binding site" evidence="13">
    <location>
        <position position="427"/>
    </location>
    <ligand>
        <name>Mg(2+)</name>
        <dbReference type="ChEBI" id="CHEBI:18420"/>
        <label>1</label>
        <note>catalytic</note>
    </ligand>
</feature>
<dbReference type="FunFam" id="3.30.565.10:FF:000002">
    <property type="entry name" value="DNA gyrase subunit B"/>
    <property type="match status" value="1"/>
</dbReference>
<dbReference type="GO" id="GO:0003677">
    <property type="term" value="F:DNA binding"/>
    <property type="evidence" value="ECO:0007669"/>
    <property type="project" value="UniProtKB-KW"/>
</dbReference>
<dbReference type="HAMAP" id="MF_01898">
    <property type="entry name" value="GyrB"/>
    <property type="match status" value="1"/>
</dbReference>
<dbReference type="InterPro" id="IPR011557">
    <property type="entry name" value="GyrB"/>
</dbReference>
<comment type="subunit">
    <text evidence="13">Heterotetramer, composed of two GyrA and two GyrB chains. In the heterotetramer, GyrA contains the active site tyrosine that forms a transient covalent intermediate with DNA, while GyrB binds cofactors and catalyzes ATP hydrolysis.</text>
</comment>
<keyword evidence="10 13" id="KW-0799">Topoisomerase</keyword>
<feature type="site" description="Interaction with DNA" evidence="13">
    <location>
        <position position="455"/>
    </location>
</feature>
<dbReference type="PRINTS" id="PR01159">
    <property type="entry name" value="DNAGYRASEB"/>
</dbReference>
<dbReference type="SUPFAM" id="SSF56719">
    <property type="entry name" value="Type II DNA topoisomerase"/>
    <property type="match status" value="1"/>
</dbReference>
<dbReference type="FunFam" id="3.40.50.670:FF:000005">
    <property type="entry name" value="DNA gyrase subunit B"/>
    <property type="match status" value="1"/>
</dbReference>
<evidence type="ECO:0000256" key="3">
    <source>
        <dbReference type="ARBA" id="ARBA00012895"/>
    </source>
</evidence>
<comment type="cofactor">
    <cofactor evidence="13">
        <name>Mg(2+)</name>
        <dbReference type="ChEBI" id="CHEBI:18420"/>
    </cofactor>
    <cofactor evidence="13">
        <name>Mn(2+)</name>
        <dbReference type="ChEBI" id="CHEBI:29035"/>
    </cofactor>
    <cofactor evidence="13">
        <name>Ca(2+)</name>
        <dbReference type="ChEBI" id="CHEBI:29108"/>
    </cofactor>
    <text evidence="13">Binds two Mg(2+) per subunit. The magnesium ions form salt bridges with both the protein and the DNA. Can also accept other divalent metal cations, such as Mn(2+) or Ca(2+).</text>
</comment>
<keyword evidence="6 13" id="KW-0479">Metal-binding</keyword>
<dbReference type="SMART" id="SM00433">
    <property type="entry name" value="TOP2c"/>
    <property type="match status" value="1"/>
</dbReference>
<dbReference type="AlphaFoldDB" id="A0A4R2KP20"/>
<feature type="binding site" evidence="13">
    <location>
        <position position="501"/>
    </location>
    <ligand>
        <name>Mg(2+)</name>
        <dbReference type="ChEBI" id="CHEBI:18420"/>
        <label>1</label>
        <note>catalytic</note>
    </ligand>
</feature>
<dbReference type="GO" id="GO:0006265">
    <property type="term" value="P:DNA topological change"/>
    <property type="evidence" value="ECO:0007669"/>
    <property type="project" value="UniProtKB-UniRule"/>
</dbReference>
<evidence type="ECO:0000256" key="7">
    <source>
        <dbReference type="ARBA" id="ARBA00022741"/>
    </source>
</evidence>
<comment type="function">
    <text evidence="13">A type II topoisomerase that negatively supercoils closed circular double-stranded (ds) DNA in an ATP-dependent manner to modulate DNA topology and maintain chromosomes in an underwound state. Negative supercoiling favors strand separation, and DNA replication, transcription, recombination and repair, all of which involve strand separation. Also able to catalyze the interconversion of other topological isomers of dsDNA rings, including catenanes and knotted rings. Type II topoisomerases break and join 2 DNA strands simultaneously in an ATP-dependent manner.</text>
</comment>
<comment type="subcellular location">
    <subcellularLocation>
        <location evidence="13">Cytoplasm</location>
    </subcellularLocation>
</comment>
<dbReference type="PANTHER" id="PTHR45866:SF1">
    <property type="entry name" value="DNA GYRASE SUBUNIT B, MITOCHONDRIAL"/>
    <property type="match status" value="1"/>
</dbReference>
<evidence type="ECO:0000256" key="2">
    <source>
        <dbReference type="ARBA" id="ARBA00010708"/>
    </source>
</evidence>
<dbReference type="GO" id="GO:0005694">
    <property type="term" value="C:chromosome"/>
    <property type="evidence" value="ECO:0007669"/>
    <property type="project" value="InterPro"/>
</dbReference>
<dbReference type="SUPFAM" id="SSF54211">
    <property type="entry name" value="Ribosomal protein S5 domain 2-like"/>
    <property type="match status" value="1"/>
</dbReference>
<evidence type="ECO:0000256" key="8">
    <source>
        <dbReference type="ARBA" id="ARBA00022840"/>
    </source>
</evidence>
<comment type="miscellaneous">
    <text evidence="13">Few gyrases are as efficient as E.coli at forming negative supercoils. Not all organisms have 2 type II topoisomerases; in organisms with a single type II topoisomerase this enzyme also has to decatenate newly replicated chromosomes.</text>
</comment>
<dbReference type="NCBIfam" id="NF004189">
    <property type="entry name" value="PRK05644.1"/>
    <property type="match status" value="1"/>
</dbReference>
<accession>A0A4R2KP20</accession>
<dbReference type="InterPro" id="IPR041423">
    <property type="entry name" value="GyrB_insert"/>
</dbReference>
<evidence type="ECO:0000256" key="5">
    <source>
        <dbReference type="ARBA" id="ARBA00022490"/>
    </source>
</evidence>
<keyword evidence="11" id="KW-0238">DNA-binding</keyword>
<dbReference type="CDD" id="cd00822">
    <property type="entry name" value="TopoII_Trans_DNA_gyrase"/>
    <property type="match status" value="1"/>
</dbReference>
<evidence type="ECO:0000256" key="12">
    <source>
        <dbReference type="ARBA" id="ARBA00023235"/>
    </source>
</evidence>
<dbReference type="SUPFAM" id="SSF55874">
    <property type="entry name" value="ATPase domain of HSP90 chaperone/DNA topoisomerase II/histidine kinase"/>
    <property type="match status" value="1"/>
</dbReference>
<evidence type="ECO:0000313" key="15">
    <source>
        <dbReference type="EMBL" id="TCO72586.1"/>
    </source>
</evidence>
<dbReference type="InterPro" id="IPR013760">
    <property type="entry name" value="Topo_IIA-like_dom_sf"/>
</dbReference>
<dbReference type="InterPro" id="IPR002288">
    <property type="entry name" value="DNA_gyrase_B_C"/>
</dbReference>
<dbReference type="GO" id="GO:0005524">
    <property type="term" value="F:ATP binding"/>
    <property type="evidence" value="ECO:0007669"/>
    <property type="project" value="UniProtKB-UniRule"/>
</dbReference>
<dbReference type="InterPro" id="IPR003594">
    <property type="entry name" value="HATPase_dom"/>
</dbReference>
<dbReference type="PANTHER" id="PTHR45866">
    <property type="entry name" value="DNA GYRASE/TOPOISOMERASE SUBUNIT B"/>
    <property type="match status" value="1"/>
</dbReference>
<evidence type="ECO:0000256" key="1">
    <source>
        <dbReference type="ARBA" id="ARBA00000185"/>
    </source>
</evidence>
<organism evidence="15 16">
    <name type="scientific">Chromatocurvus halotolerans</name>
    <dbReference type="NCBI Taxonomy" id="1132028"/>
    <lineage>
        <taxon>Bacteria</taxon>
        <taxon>Pseudomonadati</taxon>
        <taxon>Pseudomonadota</taxon>
        <taxon>Gammaproteobacteria</taxon>
        <taxon>Cellvibrionales</taxon>
        <taxon>Halieaceae</taxon>
        <taxon>Chromatocurvus</taxon>
    </lineage>
</organism>
<dbReference type="FunFam" id="3.40.50.670:FF:000004">
    <property type="entry name" value="DNA gyrase subunit B"/>
    <property type="match status" value="1"/>
</dbReference>
<dbReference type="Gene3D" id="3.10.20.690">
    <property type="match status" value="1"/>
</dbReference>
<dbReference type="Pfam" id="PF00986">
    <property type="entry name" value="DNA_gyraseB_C"/>
    <property type="match status" value="1"/>
</dbReference>
<sequence length="807" mass="89732">MTDHDNDHAYDSSSIKVLKGLDAVRKRPGMYIGDTDDGTGLHHMVFEIVDNSIDEALAGHCSTVDIVIHPDESVTVSDDGRGIPTEMHDEGVSAAEVIMTVLHAGGKFDDNSYKVSGGLHGVGVSVVNALSESLTLRIWREGKVFEQEYRHGVPQAPLAEVGTTEKSGTLIHFKPSSETFSNIKFHFDQLAKRLRELAFLNSGININLKDERSGKTDNFHYEGGLQEFVRYLNQNKTPVNQAFHFLLETPDGIAVEVAMQWNDSFQENIFCYTNNIPQRDGGTHLAGFRAALTRSLNNYIEREGLAKKAKVNTTGDDAREGLTAVISVKVPDPKFSSQTKDKLVSSEVKTAVEQAMGQHFGDYLLENPQEAKAVVGKMLDAARAREAARKARDMTRRKGALDIAGLPGKLADCQEKDPALSELYLVEGDSAGGSAKQGRNRKYQAILPLKGKILNVEKARFDKMLSSVEVGTMVTALGCGVGKEEFNADKLRYHSIIIMTDADVDGSHIRTLLLTFFFRQMRELIDRGHVFIAQPPLFKISRGKQHQYLKDEAALTDYLTSSALDGAALYVNPDAPPITGEGLSELVAKYRAVAATIDRLSRVYAPPVLWQMVDGLHLTVEDMKDESAVTGFAEALRDRLQTATEKGFRYTVLVRREPEQGYFYPVVRLLAHGVETDTEIRRDFFTSGEYRSLRSLGDELNNLIEAEGYFRRGDKTLATQDFAEGLTWLMAEARKGYSIQRYKGLGEMNPDQLWETTMDPETRRMLQVTVEDAIKADQIFTTLMGDQVDPRREFIEQNALSVANLDV</sequence>
<dbReference type="Gene3D" id="3.30.565.10">
    <property type="entry name" value="Histidine kinase-like ATPase, C-terminal domain"/>
    <property type="match status" value="1"/>
</dbReference>
<keyword evidence="7 13" id="KW-0547">Nucleotide-binding</keyword>
<protein>
    <recommendedName>
        <fullName evidence="4 13">DNA gyrase subunit B</fullName>
        <ecNumber evidence="3 13">5.6.2.2</ecNumber>
    </recommendedName>
</protein>
<proteinExistence type="inferred from homology"/>
<dbReference type="InterPro" id="IPR001241">
    <property type="entry name" value="Topo_IIA"/>
</dbReference>
<dbReference type="Pfam" id="PF18053">
    <property type="entry name" value="GyrB_insert"/>
    <property type="match status" value="1"/>
</dbReference>
<comment type="catalytic activity">
    <reaction evidence="1 13">
        <text>ATP-dependent breakage, passage and rejoining of double-stranded DNA.</text>
        <dbReference type="EC" id="5.6.2.2"/>
    </reaction>
</comment>
<dbReference type="OrthoDB" id="9802808at2"/>
<dbReference type="InterPro" id="IPR000565">
    <property type="entry name" value="Topo_IIA_B"/>
</dbReference>
<dbReference type="InterPro" id="IPR018522">
    <property type="entry name" value="TopoIIA_CS"/>
</dbReference>
<dbReference type="GO" id="GO:0005737">
    <property type="term" value="C:cytoplasm"/>
    <property type="evidence" value="ECO:0007669"/>
    <property type="project" value="UniProtKB-SubCell"/>
</dbReference>
<dbReference type="Gene3D" id="3.30.230.10">
    <property type="match status" value="1"/>
</dbReference>
<dbReference type="CDD" id="cd16928">
    <property type="entry name" value="HATPase_GyrB-like"/>
    <property type="match status" value="1"/>
</dbReference>
<feature type="domain" description="Toprim" evidence="14">
    <location>
        <begin position="421"/>
        <end position="536"/>
    </location>
</feature>
<name>A0A4R2KP20_9GAMM</name>
<dbReference type="InterPro" id="IPR020568">
    <property type="entry name" value="Ribosomal_Su5_D2-typ_SF"/>
</dbReference>
<dbReference type="InterPro" id="IPR006171">
    <property type="entry name" value="TOPRIM_dom"/>
</dbReference>
<dbReference type="InterPro" id="IPR034160">
    <property type="entry name" value="TOPRIM_GyrB"/>
</dbReference>
<evidence type="ECO:0000256" key="10">
    <source>
        <dbReference type="ARBA" id="ARBA00023029"/>
    </source>
</evidence>
<dbReference type="Gene3D" id="3.40.50.670">
    <property type="match status" value="2"/>
</dbReference>
<dbReference type="NCBIfam" id="NF011501">
    <property type="entry name" value="PRK14939.1"/>
    <property type="match status" value="1"/>
</dbReference>
<dbReference type="EC" id="5.6.2.2" evidence="3 13"/>
<dbReference type="FunFam" id="3.30.230.10:FF:000005">
    <property type="entry name" value="DNA gyrase subunit B"/>
    <property type="match status" value="1"/>
</dbReference>
<dbReference type="GO" id="GO:0003918">
    <property type="term" value="F:DNA topoisomerase type II (double strand cut, ATP-hydrolyzing) activity"/>
    <property type="evidence" value="ECO:0007669"/>
    <property type="project" value="UniProtKB-UniRule"/>
</dbReference>
<keyword evidence="16" id="KW-1185">Reference proteome</keyword>
<gene>
    <name evidence="13" type="primary">gyrB</name>
    <name evidence="15" type="ORF">EV688_11813</name>
</gene>
<dbReference type="InterPro" id="IPR014721">
    <property type="entry name" value="Ribsml_uS5_D2-typ_fold_subgr"/>
</dbReference>